<evidence type="ECO:0000313" key="9">
    <source>
        <dbReference type="Proteomes" id="UP001163266"/>
    </source>
</evidence>
<dbReference type="Proteomes" id="UP001163266">
    <property type="component" value="Chromosome"/>
</dbReference>
<dbReference type="EC" id="3.1.-.-" evidence="6"/>
<dbReference type="CDD" id="cd09873">
    <property type="entry name" value="PIN_Pae0151-like"/>
    <property type="match status" value="1"/>
</dbReference>
<dbReference type="Gene3D" id="3.40.50.1010">
    <property type="entry name" value="5'-nuclease"/>
    <property type="match status" value="1"/>
</dbReference>
<organism evidence="8 9">
    <name type="scientific">Caldimonas aquatica</name>
    <dbReference type="NCBI Taxonomy" id="376175"/>
    <lineage>
        <taxon>Bacteria</taxon>
        <taxon>Pseudomonadati</taxon>
        <taxon>Pseudomonadota</taxon>
        <taxon>Betaproteobacteria</taxon>
        <taxon>Burkholderiales</taxon>
        <taxon>Sphaerotilaceae</taxon>
        <taxon>Caldimonas</taxon>
    </lineage>
</organism>
<feature type="domain" description="PIN" evidence="7">
    <location>
        <begin position="5"/>
        <end position="129"/>
    </location>
</feature>
<name>A0ABY6MSJ3_9BURK</name>
<keyword evidence="4 6" id="KW-0378">Hydrolase</keyword>
<gene>
    <name evidence="6" type="primary">vapC</name>
    <name evidence="8" type="ORF">OMP39_15180</name>
</gene>
<evidence type="ECO:0000256" key="4">
    <source>
        <dbReference type="ARBA" id="ARBA00022801"/>
    </source>
</evidence>
<keyword evidence="5 6" id="KW-0460">Magnesium</keyword>
<comment type="similarity">
    <text evidence="6">Belongs to the PINc/VapC protein family.</text>
</comment>
<feature type="binding site" evidence="6">
    <location>
        <position position="103"/>
    </location>
    <ligand>
        <name>Mg(2+)</name>
        <dbReference type="ChEBI" id="CHEBI:18420"/>
    </ligand>
</feature>
<dbReference type="PANTHER" id="PTHR35901">
    <property type="entry name" value="RIBONUCLEASE VAPC3"/>
    <property type="match status" value="1"/>
</dbReference>
<dbReference type="PANTHER" id="PTHR35901:SF1">
    <property type="entry name" value="EXONUCLEASE VAPC9"/>
    <property type="match status" value="1"/>
</dbReference>
<feature type="binding site" evidence="6">
    <location>
        <position position="7"/>
    </location>
    <ligand>
        <name>Mg(2+)</name>
        <dbReference type="ChEBI" id="CHEBI:18420"/>
    </ligand>
</feature>
<dbReference type="InterPro" id="IPR051619">
    <property type="entry name" value="TypeII_TA_RNase_PINc/VapC"/>
</dbReference>
<dbReference type="InterPro" id="IPR022907">
    <property type="entry name" value="VapC_family"/>
</dbReference>
<comment type="cofactor">
    <cofactor evidence="6">
        <name>Mg(2+)</name>
        <dbReference type="ChEBI" id="CHEBI:18420"/>
    </cofactor>
</comment>
<evidence type="ECO:0000256" key="5">
    <source>
        <dbReference type="ARBA" id="ARBA00022842"/>
    </source>
</evidence>
<evidence type="ECO:0000256" key="1">
    <source>
        <dbReference type="ARBA" id="ARBA00022649"/>
    </source>
</evidence>
<evidence type="ECO:0000256" key="2">
    <source>
        <dbReference type="ARBA" id="ARBA00022722"/>
    </source>
</evidence>
<accession>A0ABY6MSJ3</accession>
<evidence type="ECO:0000259" key="7">
    <source>
        <dbReference type="Pfam" id="PF01850"/>
    </source>
</evidence>
<dbReference type="RefSeq" id="WP_264892693.1">
    <property type="nucleotide sequence ID" value="NZ_CP110257.1"/>
</dbReference>
<keyword evidence="3 6" id="KW-0479">Metal-binding</keyword>
<evidence type="ECO:0000256" key="3">
    <source>
        <dbReference type="ARBA" id="ARBA00022723"/>
    </source>
</evidence>
<keyword evidence="6" id="KW-0800">Toxin</keyword>
<keyword evidence="9" id="KW-1185">Reference proteome</keyword>
<comment type="function">
    <text evidence="6">Toxic component of a toxin-antitoxin (TA) system. An RNase.</text>
</comment>
<dbReference type="SUPFAM" id="SSF88723">
    <property type="entry name" value="PIN domain-like"/>
    <property type="match status" value="1"/>
</dbReference>
<dbReference type="InterPro" id="IPR002716">
    <property type="entry name" value="PIN_dom"/>
</dbReference>
<keyword evidence="1 6" id="KW-1277">Toxin-antitoxin system</keyword>
<dbReference type="InterPro" id="IPR029060">
    <property type="entry name" value="PIN-like_dom_sf"/>
</dbReference>
<dbReference type="InterPro" id="IPR044153">
    <property type="entry name" value="PIN_Pae0151-like"/>
</dbReference>
<evidence type="ECO:0000313" key="8">
    <source>
        <dbReference type="EMBL" id="UZD54985.1"/>
    </source>
</evidence>
<dbReference type="HAMAP" id="MF_00265">
    <property type="entry name" value="VapC_Nob1"/>
    <property type="match status" value="1"/>
</dbReference>
<sequence length="138" mass="15159">MSALVLDASATLAWCFREEQTERALALLDRVADHGAVVPALWHLEVANMLLNAERRQRATQSVIAEILASLDQLPIDTDGAAARLMRHDVLPLARAQGLTVYDAAYLELAMRRHLPLATLDADLRRAARAVGVDLIEL</sequence>
<dbReference type="EMBL" id="CP110257">
    <property type="protein sequence ID" value="UZD54985.1"/>
    <property type="molecule type" value="Genomic_DNA"/>
</dbReference>
<evidence type="ECO:0000256" key="6">
    <source>
        <dbReference type="HAMAP-Rule" id="MF_00265"/>
    </source>
</evidence>
<dbReference type="Pfam" id="PF01850">
    <property type="entry name" value="PIN"/>
    <property type="match status" value="1"/>
</dbReference>
<keyword evidence="2 6" id="KW-0540">Nuclease</keyword>
<reference evidence="8" key="1">
    <citation type="submission" date="2022-10" db="EMBL/GenBank/DDBJ databases">
        <title>Complete genome sequence of Schlegelella aquatica LMG 23380.</title>
        <authorList>
            <person name="Musilova J."/>
            <person name="Kourilova X."/>
            <person name="Bezdicek M."/>
            <person name="Hermankova K."/>
            <person name="Obruca S."/>
            <person name="Sedlar K."/>
        </authorList>
    </citation>
    <scope>NUCLEOTIDE SEQUENCE</scope>
    <source>
        <strain evidence="8">LMG 23380</strain>
    </source>
</reference>
<proteinExistence type="inferred from homology"/>
<protein>
    <recommendedName>
        <fullName evidence="6">Ribonuclease VapC</fullName>
        <shortName evidence="6">RNase VapC</shortName>
        <ecNumber evidence="6">3.1.-.-</ecNumber>
    </recommendedName>
    <alternativeName>
        <fullName evidence="6">Toxin VapC</fullName>
    </alternativeName>
</protein>